<gene>
    <name evidence="2" type="ORF">THAR02_07279</name>
</gene>
<feature type="region of interest" description="Disordered" evidence="1">
    <location>
        <begin position="57"/>
        <end position="109"/>
    </location>
</feature>
<dbReference type="Proteomes" id="UP000034112">
    <property type="component" value="Unassembled WGS sequence"/>
</dbReference>
<reference evidence="3" key="1">
    <citation type="journal article" date="2015" name="Genome Announc.">
        <title>Draft whole-genome sequence of the biocontrol agent Trichoderma harzianum T6776.</title>
        <authorList>
            <person name="Baroncelli R."/>
            <person name="Piaggeschi G."/>
            <person name="Fiorini L."/>
            <person name="Bertolini E."/>
            <person name="Zapparata A."/>
            <person name="Pe M.E."/>
            <person name="Sarrocco S."/>
            <person name="Vannacci G."/>
        </authorList>
    </citation>
    <scope>NUCLEOTIDE SEQUENCE [LARGE SCALE GENOMIC DNA]</scope>
    <source>
        <strain evidence="3">T6776</strain>
    </source>
</reference>
<dbReference type="AlphaFoldDB" id="A0A0F9XJH2"/>
<evidence type="ECO:0000313" key="2">
    <source>
        <dbReference type="EMBL" id="KKP00623.1"/>
    </source>
</evidence>
<accession>A0A0F9XJH2</accession>
<dbReference type="OrthoDB" id="10607457at2759"/>
<evidence type="ECO:0000313" key="3">
    <source>
        <dbReference type="Proteomes" id="UP000034112"/>
    </source>
</evidence>
<proteinExistence type="predicted"/>
<feature type="compositionally biased region" description="Basic and acidic residues" evidence="1">
    <location>
        <begin position="69"/>
        <end position="78"/>
    </location>
</feature>
<name>A0A0F9XJH2_TRIHA</name>
<sequence length="126" mass="13941">MASSENGGKKCHQVSPPIHPVLDTEETVLVGGLVERGNKHLVSPPSPRSLLRADAAHQVSPANQSCKGTRTDGALEARGHKKPLRCRRRRSLLPHKSHPSRALPVKRRSAWVRRRGPKVYWDPPCS</sequence>
<dbReference type="EMBL" id="JOKZ01000241">
    <property type="protein sequence ID" value="KKP00623.1"/>
    <property type="molecule type" value="Genomic_DNA"/>
</dbReference>
<protein>
    <submittedName>
        <fullName evidence="2">Uncharacterized protein</fullName>
    </submittedName>
</protein>
<comment type="caution">
    <text evidence="2">The sequence shown here is derived from an EMBL/GenBank/DDBJ whole genome shotgun (WGS) entry which is preliminary data.</text>
</comment>
<evidence type="ECO:0000256" key="1">
    <source>
        <dbReference type="SAM" id="MobiDB-lite"/>
    </source>
</evidence>
<feature type="compositionally biased region" description="Basic residues" evidence="1">
    <location>
        <begin position="79"/>
        <end position="109"/>
    </location>
</feature>
<organism evidence="2 3">
    <name type="scientific">Trichoderma harzianum</name>
    <name type="common">Hypocrea lixii</name>
    <dbReference type="NCBI Taxonomy" id="5544"/>
    <lineage>
        <taxon>Eukaryota</taxon>
        <taxon>Fungi</taxon>
        <taxon>Dikarya</taxon>
        <taxon>Ascomycota</taxon>
        <taxon>Pezizomycotina</taxon>
        <taxon>Sordariomycetes</taxon>
        <taxon>Hypocreomycetidae</taxon>
        <taxon>Hypocreales</taxon>
        <taxon>Hypocreaceae</taxon>
        <taxon>Trichoderma</taxon>
    </lineage>
</organism>